<dbReference type="FunFam" id="3.20.20.80:FF:000033">
    <property type="entry name" value="Glucan 1,3-beta-glucosidase A"/>
    <property type="match status" value="1"/>
</dbReference>
<evidence type="ECO:0000256" key="14">
    <source>
        <dbReference type="ARBA" id="ARBA00038929"/>
    </source>
</evidence>
<dbReference type="GO" id="GO:0009986">
    <property type="term" value="C:cell surface"/>
    <property type="evidence" value="ECO:0007669"/>
    <property type="project" value="TreeGrafter"/>
</dbReference>
<keyword evidence="10" id="KW-0326">Glycosidase</keyword>
<feature type="compositionally biased region" description="Low complexity" evidence="16">
    <location>
        <begin position="101"/>
        <end position="110"/>
    </location>
</feature>
<comment type="function">
    <text evidence="13">Glucosidase involved in the degradation of cellulosic biomass. Active on lichenan.</text>
</comment>
<dbReference type="EC" id="3.2.1.58" evidence="14"/>
<evidence type="ECO:0000256" key="6">
    <source>
        <dbReference type="ARBA" id="ARBA00022968"/>
    </source>
</evidence>
<dbReference type="STRING" id="1160509.A0A3N4IN81"/>
<evidence type="ECO:0000256" key="7">
    <source>
        <dbReference type="ARBA" id="ARBA00022989"/>
    </source>
</evidence>
<dbReference type="Gene3D" id="3.20.20.80">
    <property type="entry name" value="Glycosidases"/>
    <property type="match status" value="1"/>
</dbReference>
<keyword evidence="20" id="KW-1185">Reference proteome</keyword>
<dbReference type="SUPFAM" id="SSF51445">
    <property type="entry name" value="(Trans)glycosidases"/>
    <property type="match status" value="1"/>
</dbReference>
<comment type="similarity">
    <text evidence="2">Belongs to the glycosyl hydrolase 5 (cellulase A) family.</text>
</comment>
<keyword evidence="7 17" id="KW-1133">Transmembrane helix</keyword>
<gene>
    <name evidence="19" type="ORF">BJ508DRAFT_411665</name>
</gene>
<evidence type="ECO:0000313" key="20">
    <source>
        <dbReference type="Proteomes" id="UP000275078"/>
    </source>
</evidence>
<evidence type="ECO:0000256" key="12">
    <source>
        <dbReference type="ARBA" id="ARBA00036824"/>
    </source>
</evidence>
<evidence type="ECO:0000256" key="3">
    <source>
        <dbReference type="ARBA" id="ARBA00022475"/>
    </source>
</evidence>
<dbReference type="GO" id="GO:0005576">
    <property type="term" value="C:extracellular region"/>
    <property type="evidence" value="ECO:0007669"/>
    <property type="project" value="TreeGrafter"/>
</dbReference>
<dbReference type="Proteomes" id="UP000275078">
    <property type="component" value="Unassembled WGS sequence"/>
</dbReference>
<keyword evidence="5 19" id="KW-0378">Hydrolase</keyword>
<feature type="transmembrane region" description="Helical" evidence="17">
    <location>
        <begin position="171"/>
        <end position="197"/>
    </location>
</feature>
<dbReference type="GO" id="GO:0071555">
    <property type="term" value="P:cell wall organization"/>
    <property type="evidence" value="ECO:0007669"/>
    <property type="project" value="UniProtKB-KW"/>
</dbReference>
<proteinExistence type="inferred from homology"/>
<comment type="subcellular location">
    <subcellularLocation>
        <location evidence="1">Cell membrane</location>
        <topology evidence="1">Single-pass type II membrane protein</topology>
    </subcellularLocation>
</comment>
<feature type="compositionally biased region" description="Basic residues" evidence="16">
    <location>
        <begin position="152"/>
        <end position="165"/>
    </location>
</feature>
<evidence type="ECO:0000256" key="15">
    <source>
        <dbReference type="ARBA" id="ARBA00041260"/>
    </source>
</evidence>
<evidence type="ECO:0000256" key="16">
    <source>
        <dbReference type="SAM" id="MobiDB-lite"/>
    </source>
</evidence>
<dbReference type="Pfam" id="PF00150">
    <property type="entry name" value="Cellulase"/>
    <property type="match status" value="1"/>
</dbReference>
<feature type="compositionally biased region" description="Basic and acidic residues" evidence="16">
    <location>
        <begin position="24"/>
        <end position="73"/>
    </location>
</feature>
<dbReference type="OrthoDB" id="62120at2759"/>
<keyword evidence="6" id="KW-0735">Signal-anchor</keyword>
<protein>
    <recommendedName>
        <fullName evidence="14">glucan 1,3-beta-glucosidase</fullName>
        <ecNumber evidence="14">3.2.1.58</ecNumber>
    </recommendedName>
    <alternativeName>
        <fullName evidence="15">Exo-1,3-beta-glucanase D</fullName>
    </alternativeName>
</protein>
<dbReference type="EMBL" id="ML119652">
    <property type="protein sequence ID" value="RPA85651.1"/>
    <property type="molecule type" value="Genomic_DNA"/>
</dbReference>
<evidence type="ECO:0000256" key="5">
    <source>
        <dbReference type="ARBA" id="ARBA00022801"/>
    </source>
</evidence>
<evidence type="ECO:0000256" key="17">
    <source>
        <dbReference type="SAM" id="Phobius"/>
    </source>
</evidence>
<dbReference type="PANTHER" id="PTHR31297">
    <property type="entry name" value="GLUCAN ENDO-1,6-BETA-GLUCOSIDASE B"/>
    <property type="match status" value="1"/>
</dbReference>
<accession>A0A3N4IN81</accession>
<organism evidence="19 20">
    <name type="scientific">Ascobolus immersus RN42</name>
    <dbReference type="NCBI Taxonomy" id="1160509"/>
    <lineage>
        <taxon>Eukaryota</taxon>
        <taxon>Fungi</taxon>
        <taxon>Dikarya</taxon>
        <taxon>Ascomycota</taxon>
        <taxon>Pezizomycotina</taxon>
        <taxon>Pezizomycetes</taxon>
        <taxon>Pezizales</taxon>
        <taxon>Ascobolaceae</taxon>
        <taxon>Ascobolus</taxon>
    </lineage>
</organism>
<evidence type="ECO:0000256" key="11">
    <source>
        <dbReference type="ARBA" id="ARBA00023316"/>
    </source>
</evidence>
<evidence type="ECO:0000313" key="19">
    <source>
        <dbReference type="EMBL" id="RPA85651.1"/>
    </source>
</evidence>
<dbReference type="GO" id="GO:0009251">
    <property type="term" value="P:glucan catabolic process"/>
    <property type="evidence" value="ECO:0007669"/>
    <property type="project" value="TreeGrafter"/>
</dbReference>
<evidence type="ECO:0000256" key="4">
    <source>
        <dbReference type="ARBA" id="ARBA00022692"/>
    </source>
</evidence>
<evidence type="ECO:0000259" key="18">
    <source>
        <dbReference type="Pfam" id="PF00150"/>
    </source>
</evidence>
<dbReference type="InterPro" id="IPR001547">
    <property type="entry name" value="Glyco_hydro_5"/>
</dbReference>
<dbReference type="AlphaFoldDB" id="A0A3N4IN81"/>
<dbReference type="InterPro" id="IPR017853">
    <property type="entry name" value="GH"/>
</dbReference>
<evidence type="ECO:0000256" key="2">
    <source>
        <dbReference type="ARBA" id="ARBA00005641"/>
    </source>
</evidence>
<evidence type="ECO:0000256" key="10">
    <source>
        <dbReference type="ARBA" id="ARBA00023295"/>
    </source>
</evidence>
<keyword evidence="4 17" id="KW-0812">Transmembrane</keyword>
<dbReference type="PANTHER" id="PTHR31297:SF34">
    <property type="entry name" value="GLUCAN 1,3-BETA-GLUCOSIDASE 2"/>
    <property type="match status" value="1"/>
</dbReference>
<dbReference type="GO" id="GO:0004338">
    <property type="term" value="F:glucan exo-1,3-beta-glucosidase activity"/>
    <property type="evidence" value="ECO:0007669"/>
    <property type="project" value="UniProtKB-EC"/>
</dbReference>
<keyword evidence="9" id="KW-0325">Glycoprotein</keyword>
<keyword evidence="8 17" id="KW-0472">Membrane</keyword>
<comment type="catalytic activity">
    <reaction evidence="12">
        <text>Successive hydrolysis of beta-D-glucose units from the non-reducing ends of (1-&gt;3)-beta-D-glucans, releasing alpha-glucose.</text>
        <dbReference type="EC" id="3.2.1.58"/>
    </reaction>
</comment>
<reference evidence="19 20" key="1">
    <citation type="journal article" date="2018" name="Nat. Ecol. Evol.">
        <title>Pezizomycetes genomes reveal the molecular basis of ectomycorrhizal truffle lifestyle.</title>
        <authorList>
            <person name="Murat C."/>
            <person name="Payen T."/>
            <person name="Noel B."/>
            <person name="Kuo A."/>
            <person name="Morin E."/>
            <person name="Chen J."/>
            <person name="Kohler A."/>
            <person name="Krizsan K."/>
            <person name="Balestrini R."/>
            <person name="Da Silva C."/>
            <person name="Montanini B."/>
            <person name="Hainaut M."/>
            <person name="Levati E."/>
            <person name="Barry K.W."/>
            <person name="Belfiori B."/>
            <person name="Cichocki N."/>
            <person name="Clum A."/>
            <person name="Dockter R.B."/>
            <person name="Fauchery L."/>
            <person name="Guy J."/>
            <person name="Iotti M."/>
            <person name="Le Tacon F."/>
            <person name="Lindquist E.A."/>
            <person name="Lipzen A."/>
            <person name="Malagnac F."/>
            <person name="Mello A."/>
            <person name="Molinier V."/>
            <person name="Miyauchi S."/>
            <person name="Poulain J."/>
            <person name="Riccioni C."/>
            <person name="Rubini A."/>
            <person name="Sitrit Y."/>
            <person name="Splivallo R."/>
            <person name="Traeger S."/>
            <person name="Wang M."/>
            <person name="Zifcakova L."/>
            <person name="Wipf D."/>
            <person name="Zambonelli A."/>
            <person name="Paolocci F."/>
            <person name="Nowrousian M."/>
            <person name="Ottonello S."/>
            <person name="Baldrian P."/>
            <person name="Spatafora J.W."/>
            <person name="Henrissat B."/>
            <person name="Nagy L.G."/>
            <person name="Aury J.M."/>
            <person name="Wincker P."/>
            <person name="Grigoriev I.V."/>
            <person name="Bonfante P."/>
            <person name="Martin F.M."/>
        </authorList>
    </citation>
    <scope>NUCLEOTIDE SEQUENCE [LARGE SCALE GENOMIC DNA]</scope>
    <source>
        <strain evidence="19 20">RN42</strain>
    </source>
</reference>
<keyword evidence="3" id="KW-1003">Cell membrane</keyword>
<evidence type="ECO:0000256" key="9">
    <source>
        <dbReference type="ARBA" id="ARBA00023180"/>
    </source>
</evidence>
<evidence type="ECO:0000256" key="1">
    <source>
        <dbReference type="ARBA" id="ARBA00004401"/>
    </source>
</evidence>
<sequence length="709" mass="80394">MPRRTQREEENESSEALYPRRSTHRDSRTSRDYGYEGGEGRPRRERSSTRRNSEHGRRRSDSGRRRSSTERRAAGAGGSQRRQPERPDRHRSYRTVPAAPPVAAAPVVAPLLGGDADSPRRSSTQQHRRSDTTTSRKYSGAPVRNATMGEKGRRRRGGGAGGRKRKSRGTLFWAAIAAAIIALLLIILVPIGVLVVGKNKDEELKGSPLSNQKRPAGFGLAGADGLPMDVPESAKGTLLDPNDWLDTTDFNTTYTTATVGGLSVMGLLDDWQRYESTRPNENVPPLNQPFPYGKQPIRGVNVGGWLLIEPFITPSFFDDINKNQKKPKVIDEYTLSMELGPEKAREKLERHYATYITEQDFKEIKEAGLDHVRIPFGYWAVYPIKGEPYVPQVSWRYLLRAIEYCRKYGLRVKLDLHAVPGGANGWNHSGRLYYLEWLNGENGDENGKKALEVHERLSKFFSQERYQNVVTMYGLVNEPRIDMIGAEPVLEWAEKAYNLVQKNGFRGKIVMGDGFRGLEAWKDDFRGLDSMVLDVHNYQIFNLGQIALTHTKKIEFTCTAWKDQLIDVIDNGFGPVFVGEWGQADTDCTKHLNDIGEGTRWEGTLGSGGPTKCPKESNRPCSCKEANAHPREYTDQYRAFLLMYAEAQMDSFENSWGWMYWTWQTENAYQWSYKKGIENGIMPKIAYERSFKCGDDVPDWEARGLPEHY</sequence>
<feature type="region of interest" description="Disordered" evidence="16">
    <location>
        <begin position="1"/>
        <end position="165"/>
    </location>
</feature>
<feature type="domain" description="Glycoside hydrolase family 5" evidence="18">
    <location>
        <begin position="352"/>
        <end position="588"/>
    </location>
</feature>
<evidence type="ECO:0000256" key="8">
    <source>
        <dbReference type="ARBA" id="ARBA00023136"/>
    </source>
</evidence>
<keyword evidence="11" id="KW-0961">Cell wall biogenesis/degradation</keyword>
<evidence type="ECO:0000256" key="13">
    <source>
        <dbReference type="ARBA" id="ARBA00037126"/>
    </source>
</evidence>
<dbReference type="GO" id="GO:0005886">
    <property type="term" value="C:plasma membrane"/>
    <property type="evidence" value="ECO:0007669"/>
    <property type="project" value="UniProtKB-SubCell"/>
</dbReference>
<dbReference type="InterPro" id="IPR050386">
    <property type="entry name" value="Glycosyl_hydrolase_5"/>
</dbReference>
<name>A0A3N4IN81_ASCIM</name>